<sequence>MSVDSPSAPAPDVDERGWSLRLVLSLISFVLVLEVLSMSYIMVATTIPLISVEFGTTQGAWMLASVLLVGSVISPVVGKLADTHGKRRLLLVCIGFTIVGSVISALAPNYTVMLAGRILSGFFIATLFLSYSLIRDVFPSKIVPLAVAIATSGMGLITVPLPFFSGWLIDSFGFRSVFWVIGGILVVSAGLIVVTTPESPVRLRSRIDPIGAVLLGGGVGGVLVAISFGDTWGWSAGSTLAYMFGGIALLVAWVASARVIREPLVDLALFGQRPVIFTAISAGFCYAISALVAVVLPTMVMTPLIPGMDLGYGFGADAEGVALYQAPLGAAGVVAGVVVGVLVGRNVKPRLTMIAGMTLFIFGGVLMAYAHDTKLSVFLIATIIGLATGTGYASIPNLQIVSVPPQLQASTASMVAVFQSMFAAILPVIAFSVMNSHVALEVEGAVIYNNDAIIYGWLIVAVAGALGAVAAILLPRNIKQINVAADQEAVIVPTNAAPLARS</sequence>
<dbReference type="Pfam" id="PF07690">
    <property type="entry name" value="MFS_1"/>
    <property type="match status" value="1"/>
</dbReference>
<reference evidence="8 9" key="1">
    <citation type="submission" date="2018-06" db="EMBL/GenBank/DDBJ databases">
        <title>Genomic Encyclopedia of Type Strains, Phase IV (KMG-IV): sequencing the most valuable type-strain genomes for metagenomic binning, comparative biology and taxonomic classification.</title>
        <authorList>
            <person name="Goeker M."/>
        </authorList>
    </citation>
    <scope>NUCLEOTIDE SEQUENCE [LARGE SCALE GENOMIC DNA]</scope>
    <source>
        <strain evidence="8 9">DSM 45521</strain>
    </source>
</reference>
<feature type="transmembrane region" description="Helical" evidence="6">
    <location>
        <begin position="207"/>
        <end position="228"/>
    </location>
</feature>
<evidence type="ECO:0000313" key="9">
    <source>
        <dbReference type="Proteomes" id="UP000247591"/>
    </source>
</evidence>
<keyword evidence="4 6" id="KW-1133">Transmembrane helix</keyword>
<keyword evidence="2" id="KW-0813">Transport</keyword>
<accession>A0A318RKD9</accession>
<evidence type="ECO:0000256" key="3">
    <source>
        <dbReference type="ARBA" id="ARBA00022692"/>
    </source>
</evidence>
<evidence type="ECO:0000256" key="6">
    <source>
        <dbReference type="SAM" id="Phobius"/>
    </source>
</evidence>
<protein>
    <submittedName>
        <fullName evidence="8">MFS transporter</fullName>
    </submittedName>
</protein>
<feature type="transmembrane region" description="Helical" evidence="6">
    <location>
        <begin position="351"/>
        <end position="369"/>
    </location>
</feature>
<dbReference type="InterPro" id="IPR011701">
    <property type="entry name" value="MFS"/>
</dbReference>
<feature type="domain" description="Major facilitator superfamily (MFS) profile" evidence="7">
    <location>
        <begin position="23"/>
        <end position="479"/>
    </location>
</feature>
<feature type="transmembrane region" description="Helical" evidence="6">
    <location>
        <begin position="415"/>
        <end position="434"/>
    </location>
</feature>
<evidence type="ECO:0000259" key="7">
    <source>
        <dbReference type="PROSITE" id="PS50850"/>
    </source>
</evidence>
<dbReference type="RefSeq" id="WP_110471541.1">
    <property type="nucleotide sequence ID" value="NZ_QJSP01000013.1"/>
</dbReference>
<gene>
    <name evidence="8" type="ORF">DFR67_113189</name>
</gene>
<dbReference type="GO" id="GO:0005886">
    <property type="term" value="C:plasma membrane"/>
    <property type="evidence" value="ECO:0007669"/>
    <property type="project" value="UniProtKB-SubCell"/>
</dbReference>
<evidence type="ECO:0000256" key="2">
    <source>
        <dbReference type="ARBA" id="ARBA00022448"/>
    </source>
</evidence>
<dbReference type="InterPro" id="IPR036259">
    <property type="entry name" value="MFS_trans_sf"/>
</dbReference>
<dbReference type="Gene3D" id="1.20.1250.20">
    <property type="entry name" value="MFS general substrate transporter like domains"/>
    <property type="match status" value="2"/>
</dbReference>
<feature type="transmembrane region" description="Helical" evidence="6">
    <location>
        <begin position="375"/>
        <end position="395"/>
    </location>
</feature>
<dbReference type="PROSITE" id="PS50850">
    <property type="entry name" value="MFS"/>
    <property type="match status" value="1"/>
</dbReference>
<feature type="transmembrane region" description="Helical" evidence="6">
    <location>
        <begin position="321"/>
        <end position="344"/>
    </location>
</feature>
<dbReference type="Proteomes" id="UP000247591">
    <property type="component" value="Unassembled WGS sequence"/>
</dbReference>
<feature type="transmembrane region" description="Helical" evidence="6">
    <location>
        <begin position="114"/>
        <end position="133"/>
    </location>
</feature>
<feature type="transmembrane region" description="Helical" evidence="6">
    <location>
        <begin position="176"/>
        <end position="195"/>
    </location>
</feature>
<organism evidence="8 9">
    <name type="scientific">Williamsia limnetica</name>
    <dbReference type="NCBI Taxonomy" id="882452"/>
    <lineage>
        <taxon>Bacteria</taxon>
        <taxon>Bacillati</taxon>
        <taxon>Actinomycetota</taxon>
        <taxon>Actinomycetes</taxon>
        <taxon>Mycobacteriales</taxon>
        <taxon>Nocardiaceae</taxon>
        <taxon>Williamsia</taxon>
    </lineage>
</organism>
<proteinExistence type="predicted"/>
<dbReference type="PANTHER" id="PTHR23501">
    <property type="entry name" value="MAJOR FACILITATOR SUPERFAMILY"/>
    <property type="match status" value="1"/>
</dbReference>
<evidence type="ECO:0000256" key="5">
    <source>
        <dbReference type="ARBA" id="ARBA00023136"/>
    </source>
</evidence>
<feature type="transmembrane region" description="Helical" evidence="6">
    <location>
        <begin position="454"/>
        <end position="474"/>
    </location>
</feature>
<dbReference type="PANTHER" id="PTHR23501:SF197">
    <property type="entry name" value="COMD"/>
    <property type="match status" value="1"/>
</dbReference>
<evidence type="ECO:0000256" key="1">
    <source>
        <dbReference type="ARBA" id="ARBA00004651"/>
    </source>
</evidence>
<dbReference type="EMBL" id="QJSP01000013">
    <property type="protein sequence ID" value="PYE14395.1"/>
    <property type="molecule type" value="Genomic_DNA"/>
</dbReference>
<evidence type="ECO:0000256" key="4">
    <source>
        <dbReference type="ARBA" id="ARBA00022989"/>
    </source>
</evidence>
<name>A0A318RKD9_WILLI</name>
<feature type="transmembrane region" description="Helical" evidence="6">
    <location>
        <begin position="145"/>
        <end position="164"/>
    </location>
</feature>
<feature type="transmembrane region" description="Helical" evidence="6">
    <location>
        <begin position="22"/>
        <end position="47"/>
    </location>
</feature>
<comment type="caution">
    <text evidence="8">The sequence shown here is derived from an EMBL/GenBank/DDBJ whole genome shotgun (WGS) entry which is preliminary data.</text>
</comment>
<keyword evidence="3 6" id="KW-0812">Transmembrane</keyword>
<comment type="subcellular location">
    <subcellularLocation>
        <location evidence="1">Cell membrane</location>
        <topology evidence="1">Multi-pass membrane protein</topology>
    </subcellularLocation>
</comment>
<keyword evidence="5 6" id="KW-0472">Membrane</keyword>
<dbReference type="OrthoDB" id="8878955at2"/>
<feature type="transmembrane region" description="Helical" evidence="6">
    <location>
        <begin position="59"/>
        <end position="77"/>
    </location>
</feature>
<dbReference type="SUPFAM" id="SSF103473">
    <property type="entry name" value="MFS general substrate transporter"/>
    <property type="match status" value="2"/>
</dbReference>
<feature type="transmembrane region" description="Helical" evidence="6">
    <location>
        <begin position="234"/>
        <end position="255"/>
    </location>
</feature>
<dbReference type="InterPro" id="IPR020846">
    <property type="entry name" value="MFS_dom"/>
</dbReference>
<dbReference type="AlphaFoldDB" id="A0A318RKD9"/>
<dbReference type="GO" id="GO:0022857">
    <property type="term" value="F:transmembrane transporter activity"/>
    <property type="evidence" value="ECO:0007669"/>
    <property type="project" value="InterPro"/>
</dbReference>
<evidence type="ECO:0000313" key="8">
    <source>
        <dbReference type="EMBL" id="PYE14395.1"/>
    </source>
</evidence>
<keyword evidence="9" id="KW-1185">Reference proteome</keyword>
<feature type="transmembrane region" description="Helical" evidence="6">
    <location>
        <begin position="89"/>
        <end position="108"/>
    </location>
</feature>
<feature type="transmembrane region" description="Helical" evidence="6">
    <location>
        <begin position="275"/>
        <end position="301"/>
    </location>
</feature>